<proteinExistence type="predicted"/>
<dbReference type="STRING" id="767434.Fraau_0021"/>
<name>H8KZ41_FRAAD</name>
<accession>H8KZ41</accession>
<reference evidence="1" key="1">
    <citation type="submission" date="2012-02" db="EMBL/GenBank/DDBJ databases">
        <title>The complete genome of Frateuria aurantia DSM 6220.</title>
        <authorList>
            <consortium name="US DOE Joint Genome Institute (JGI-PGF)"/>
            <person name="Lucas S."/>
            <person name="Copeland A."/>
            <person name="Lapidus A."/>
            <person name="Glavina del Rio T."/>
            <person name="Dalin E."/>
            <person name="Tice H."/>
            <person name="Bruce D."/>
            <person name="Goodwin L."/>
            <person name="Pitluck S."/>
            <person name="Peters L."/>
            <person name="Ovchinnikova G."/>
            <person name="Teshima H."/>
            <person name="Kyrpides N."/>
            <person name="Mavromatis K."/>
            <person name="Ivanova N."/>
            <person name="Brettin T."/>
            <person name="Detter J.C."/>
            <person name="Han C."/>
            <person name="Larimer F."/>
            <person name="Land M."/>
            <person name="Hauser L."/>
            <person name="Markowitz V."/>
            <person name="Cheng J.-F."/>
            <person name="Hugenholtz P."/>
            <person name="Woyke T."/>
            <person name="Wu D."/>
            <person name="Brambilla E."/>
            <person name="Klenk H.-P."/>
            <person name="Eisen J.A."/>
        </authorList>
    </citation>
    <scope>NUCLEOTIDE SEQUENCE</scope>
    <source>
        <strain evidence="1">DSM 6220</strain>
    </source>
</reference>
<gene>
    <name evidence="1" type="ordered locus">Fraau_0021</name>
</gene>
<dbReference type="HOGENOM" id="CLU_3183985_0_0_6"/>
<organism evidence="1 2">
    <name type="scientific">Frateuria aurantia (strain ATCC 33424 / DSM 6220 / KCTC 2777 / LMG 1558 / NBRC 3245 / NCIMB 13370)</name>
    <name type="common">Acetobacter aurantius</name>
    <dbReference type="NCBI Taxonomy" id="767434"/>
    <lineage>
        <taxon>Bacteria</taxon>
        <taxon>Pseudomonadati</taxon>
        <taxon>Pseudomonadota</taxon>
        <taxon>Gammaproteobacteria</taxon>
        <taxon>Lysobacterales</taxon>
        <taxon>Rhodanobacteraceae</taxon>
        <taxon>Frateuria</taxon>
    </lineage>
</organism>
<protein>
    <submittedName>
        <fullName evidence="1">Uncharacterized protein</fullName>
    </submittedName>
</protein>
<keyword evidence="2" id="KW-1185">Reference proteome</keyword>
<sequence>MIEPGYQPMHPLSSDTPAMMAASDQADGFAARVRLGVDSAALLAEA</sequence>
<dbReference type="KEGG" id="fau:Fraau_0021"/>
<dbReference type="AlphaFoldDB" id="H8KZ41"/>
<evidence type="ECO:0000313" key="1">
    <source>
        <dbReference type="EMBL" id="AFC84532.1"/>
    </source>
</evidence>
<dbReference type="EMBL" id="CP003350">
    <property type="protein sequence ID" value="AFC84532.1"/>
    <property type="molecule type" value="Genomic_DNA"/>
</dbReference>
<evidence type="ECO:0000313" key="2">
    <source>
        <dbReference type="Proteomes" id="UP000005234"/>
    </source>
</evidence>
<dbReference type="Proteomes" id="UP000005234">
    <property type="component" value="Chromosome"/>
</dbReference>